<dbReference type="Gene3D" id="3.10.180.10">
    <property type="entry name" value="2,3-Dihydroxybiphenyl 1,2-Dioxygenase, domain 1"/>
    <property type="match status" value="2"/>
</dbReference>
<gene>
    <name evidence="3" type="ORF">CARN3_0332</name>
</gene>
<organism evidence="3">
    <name type="scientific">mine drainage metagenome</name>
    <dbReference type="NCBI Taxonomy" id="410659"/>
    <lineage>
        <taxon>unclassified sequences</taxon>
        <taxon>metagenomes</taxon>
        <taxon>ecological metagenomes</taxon>
    </lineage>
</organism>
<comment type="caution">
    <text evidence="3">The sequence shown here is derived from an EMBL/GenBank/DDBJ whole genome shotgun (WGS) entry which is preliminary data.</text>
</comment>
<dbReference type="SUPFAM" id="SSF54593">
    <property type="entry name" value="Glyoxalase/Bleomycin resistance protein/Dihydroxybiphenyl dioxygenase"/>
    <property type="match status" value="2"/>
</dbReference>
<evidence type="ECO:0000313" key="3">
    <source>
        <dbReference type="EMBL" id="CBH99413.1"/>
    </source>
</evidence>
<dbReference type="AlphaFoldDB" id="E6PWV4"/>
<reference evidence="3" key="1">
    <citation type="submission" date="2009-10" db="EMBL/GenBank/DDBJ databases">
        <title>Diversity of trophic interactions inside an arsenic-rich microbial ecosystem.</title>
        <authorList>
            <person name="Bertin P.N."/>
            <person name="Heinrich-Salmeron A."/>
            <person name="Pelletier E."/>
            <person name="Goulhen-Chollet F."/>
            <person name="Arsene-Ploetze F."/>
            <person name="Gallien S."/>
            <person name="Calteau A."/>
            <person name="Vallenet D."/>
            <person name="Casiot C."/>
            <person name="Chane-Woon-Ming B."/>
            <person name="Giloteaux L."/>
            <person name="Barakat M."/>
            <person name="Bonnefoy V."/>
            <person name="Bruneel O."/>
            <person name="Chandler M."/>
            <person name="Cleiss J."/>
            <person name="Duran R."/>
            <person name="Elbaz-Poulichet F."/>
            <person name="Fonknechten N."/>
            <person name="Lauga B."/>
            <person name="Mornico D."/>
            <person name="Ortet P."/>
            <person name="Schaeffer C."/>
            <person name="Siguier P."/>
            <person name="Alexander Thil Smith A."/>
            <person name="Van Dorsselaer A."/>
            <person name="Weissenbach J."/>
            <person name="Medigue C."/>
            <person name="Le Paslier D."/>
        </authorList>
    </citation>
    <scope>NUCLEOTIDE SEQUENCE</scope>
</reference>
<dbReference type="PROSITE" id="PS51819">
    <property type="entry name" value="VOC"/>
    <property type="match status" value="1"/>
</dbReference>
<sequence>MRLQNTPRSAYLVWESFEVLFMRSNYIASSLALLLAAIAPFAAVAQTSSAKALTNSQARPPITGISHLATYAADMQATERYYVDSIGAVRAPDPENPRGVRYMLSPTQFVEVLPLPANAGVNRLDHTAWNTTDAASLRTYLAAKGWKTPARTTLLSDGSRTFRVHDPEGNLVEFVQPPAHSRPVAAPNAVGHHIIHVGFMVHSRAAEDTFYRALLGFRSYWFGGMQDNRIDWVSQQAPDGHDWLEYMLTSGPSGTGIPANMTQQALGVLDHLSIGVVSVPSAYKMLVAQNRLTGHTDKHTQIGRDGKEQFNLYDPDGIRLELMDFHAVEKPCCSPFTASDPAQ</sequence>
<dbReference type="InterPro" id="IPR051785">
    <property type="entry name" value="MMCE/EMCE_epimerase"/>
</dbReference>
<proteinExistence type="predicted"/>
<dbReference type="InterPro" id="IPR037523">
    <property type="entry name" value="VOC_core"/>
</dbReference>
<dbReference type="GO" id="GO:0046872">
    <property type="term" value="F:metal ion binding"/>
    <property type="evidence" value="ECO:0007669"/>
    <property type="project" value="UniProtKB-KW"/>
</dbReference>
<dbReference type="CDD" id="cd06587">
    <property type="entry name" value="VOC"/>
    <property type="match status" value="2"/>
</dbReference>
<feature type="domain" description="VOC" evidence="2">
    <location>
        <begin position="64"/>
        <end position="177"/>
    </location>
</feature>
<accession>E6PWV4</accession>
<dbReference type="GO" id="GO:0046491">
    <property type="term" value="P:L-methylmalonyl-CoA metabolic process"/>
    <property type="evidence" value="ECO:0007669"/>
    <property type="project" value="TreeGrafter"/>
</dbReference>
<dbReference type="GO" id="GO:0051213">
    <property type="term" value="F:dioxygenase activity"/>
    <property type="evidence" value="ECO:0007669"/>
    <property type="project" value="UniProtKB-KW"/>
</dbReference>
<evidence type="ECO:0000256" key="1">
    <source>
        <dbReference type="ARBA" id="ARBA00022723"/>
    </source>
</evidence>
<protein>
    <submittedName>
        <fullName evidence="3">Glyoxalase/bleomycin resistance protein/dioxygenase</fullName>
    </submittedName>
</protein>
<dbReference type="EMBL" id="CABN01000014">
    <property type="protein sequence ID" value="CBH99413.1"/>
    <property type="molecule type" value="Genomic_DNA"/>
</dbReference>
<dbReference type="GO" id="GO:0004493">
    <property type="term" value="F:methylmalonyl-CoA epimerase activity"/>
    <property type="evidence" value="ECO:0007669"/>
    <property type="project" value="TreeGrafter"/>
</dbReference>
<name>E6PWV4_9ZZZZ</name>
<dbReference type="InterPro" id="IPR029068">
    <property type="entry name" value="Glyas_Bleomycin-R_OHBP_Dase"/>
</dbReference>
<keyword evidence="3" id="KW-0560">Oxidoreductase</keyword>
<keyword evidence="3" id="KW-0223">Dioxygenase</keyword>
<dbReference type="PANTHER" id="PTHR43048">
    <property type="entry name" value="METHYLMALONYL-COA EPIMERASE"/>
    <property type="match status" value="1"/>
</dbReference>
<keyword evidence="1" id="KW-0479">Metal-binding</keyword>
<evidence type="ECO:0000259" key="2">
    <source>
        <dbReference type="PROSITE" id="PS51819"/>
    </source>
</evidence>
<dbReference type="PANTHER" id="PTHR43048:SF3">
    <property type="entry name" value="METHYLMALONYL-COA EPIMERASE, MITOCHONDRIAL"/>
    <property type="match status" value="1"/>
</dbReference>